<name>A0ABT9XLI3_9BACL</name>
<dbReference type="Pfam" id="PF26347">
    <property type="entry name" value="YtrI_sporulation"/>
    <property type="match status" value="1"/>
</dbReference>
<evidence type="ECO:0000313" key="3">
    <source>
        <dbReference type="EMBL" id="MDQ0190879.1"/>
    </source>
</evidence>
<comment type="caution">
    <text evidence="3">The sequence shown here is derived from an EMBL/GenBank/DDBJ whole genome shotgun (WGS) entry which is preliminary data.</text>
</comment>
<gene>
    <name evidence="3" type="ORF">J2S03_002746</name>
</gene>
<protein>
    <recommendedName>
        <fullName evidence="2">Sporulation membrane protein YtrI C-terminal domain-containing protein</fullName>
    </recommendedName>
</protein>
<feature type="coiled-coil region" evidence="1">
    <location>
        <begin position="34"/>
        <end position="61"/>
    </location>
</feature>
<dbReference type="InterPro" id="IPR058620">
    <property type="entry name" value="YtrI_C"/>
</dbReference>
<keyword evidence="1" id="KW-0175">Coiled coil</keyword>
<feature type="domain" description="Sporulation membrane protein YtrI C-terminal" evidence="2">
    <location>
        <begin position="80"/>
        <end position="151"/>
    </location>
</feature>
<evidence type="ECO:0000313" key="4">
    <source>
        <dbReference type="Proteomes" id="UP001232973"/>
    </source>
</evidence>
<dbReference type="RefSeq" id="WP_274456529.1">
    <property type="nucleotide sequence ID" value="NZ_CP067097.1"/>
</dbReference>
<dbReference type="EMBL" id="JAUSTP010000026">
    <property type="protein sequence ID" value="MDQ0190879.1"/>
    <property type="molecule type" value="Genomic_DNA"/>
</dbReference>
<evidence type="ECO:0000256" key="1">
    <source>
        <dbReference type="SAM" id="Coils"/>
    </source>
</evidence>
<accession>A0ABT9XLI3</accession>
<organism evidence="3 4">
    <name type="scientific">Alicyclobacillus cycloheptanicus</name>
    <dbReference type="NCBI Taxonomy" id="1457"/>
    <lineage>
        <taxon>Bacteria</taxon>
        <taxon>Bacillati</taxon>
        <taxon>Bacillota</taxon>
        <taxon>Bacilli</taxon>
        <taxon>Bacillales</taxon>
        <taxon>Alicyclobacillaceae</taxon>
        <taxon>Alicyclobacillus</taxon>
    </lineage>
</organism>
<sequence>MKLQSMKLRQSFAWMVVGVLIGSSGMNLVHGRQFENLNLEIQSLRLHLEEADHENARLSAQLHQPSTEPLLQNIDVQAKAPDGLSQLQVVQFVQQQLQFLEGRRIEILIEQPELPTNLLEGRTLTVDNTTLTIHVTQTVLVGETLHLHVTATPTKS</sequence>
<proteinExistence type="predicted"/>
<evidence type="ECO:0000259" key="2">
    <source>
        <dbReference type="Pfam" id="PF26347"/>
    </source>
</evidence>
<dbReference type="Proteomes" id="UP001232973">
    <property type="component" value="Unassembled WGS sequence"/>
</dbReference>
<keyword evidence="4" id="KW-1185">Reference proteome</keyword>
<reference evidence="3 4" key="1">
    <citation type="submission" date="2023-07" db="EMBL/GenBank/DDBJ databases">
        <title>Genomic Encyclopedia of Type Strains, Phase IV (KMG-IV): sequencing the most valuable type-strain genomes for metagenomic binning, comparative biology and taxonomic classification.</title>
        <authorList>
            <person name="Goeker M."/>
        </authorList>
    </citation>
    <scope>NUCLEOTIDE SEQUENCE [LARGE SCALE GENOMIC DNA]</scope>
    <source>
        <strain evidence="3 4">DSM 4006</strain>
    </source>
</reference>